<accession>A0A8J1UXG7</accession>
<dbReference type="EMBL" id="CAIIXF020000004">
    <property type="protein sequence ID" value="CAH1781837.1"/>
    <property type="molecule type" value="Genomic_DNA"/>
</dbReference>
<dbReference type="Proteomes" id="UP000749559">
    <property type="component" value="Unassembled WGS sequence"/>
</dbReference>
<feature type="non-terminal residue" evidence="4">
    <location>
        <position position="1"/>
    </location>
</feature>
<dbReference type="Pfam" id="PF00250">
    <property type="entry name" value="Forkhead"/>
    <property type="match status" value="1"/>
</dbReference>
<dbReference type="PROSITE" id="PS00658">
    <property type="entry name" value="FORK_HEAD_2"/>
    <property type="match status" value="1"/>
</dbReference>
<gene>
    <name evidence="4" type="ORF">OFUS_LOCUS8348</name>
</gene>
<organism evidence="4 5">
    <name type="scientific">Owenia fusiformis</name>
    <name type="common">Polychaete worm</name>
    <dbReference type="NCBI Taxonomy" id="6347"/>
    <lineage>
        <taxon>Eukaryota</taxon>
        <taxon>Metazoa</taxon>
        <taxon>Spiralia</taxon>
        <taxon>Lophotrochozoa</taxon>
        <taxon>Annelida</taxon>
        <taxon>Polychaeta</taxon>
        <taxon>Sedentaria</taxon>
        <taxon>Canalipalpata</taxon>
        <taxon>Sabellida</taxon>
        <taxon>Oweniida</taxon>
        <taxon>Oweniidae</taxon>
        <taxon>Owenia</taxon>
    </lineage>
</organism>
<dbReference type="GO" id="GO:0030154">
    <property type="term" value="P:cell differentiation"/>
    <property type="evidence" value="ECO:0007669"/>
    <property type="project" value="TreeGrafter"/>
</dbReference>
<feature type="DNA-binding region" description="Fork-head" evidence="3">
    <location>
        <begin position="1"/>
        <end position="51"/>
    </location>
</feature>
<dbReference type="GO" id="GO:0005634">
    <property type="term" value="C:nucleus"/>
    <property type="evidence" value="ECO:0007669"/>
    <property type="project" value="UniProtKB-SubCell"/>
</dbReference>
<dbReference type="InterPro" id="IPR050211">
    <property type="entry name" value="FOX_domain-containing"/>
</dbReference>
<evidence type="ECO:0000313" key="4">
    <source>
        <dbReference type="EMBL" id="CAH1781837.1"/>
    </source>
</evidence>
<sequence>RAWRNSIRHNLSLNECFIKAGRADSGKGNYWSIHPACIEDFSKGDYRKRNARRRNRGGSKGLKTQQPNTPYPYQQYVPMSSDTLSYPPPMAYPYQIPSVPQMSLVPQMPSVTQMPSQPQLQTSTISCMGKYQQPMPITYGPQISVTGSLTNPYSSKPRATIHYEPQTSLPNMDIYRAPYNYLSSNNGYHSNMSMIHYPSVNKGGY</sequence>
<dbReference type="PANTHER" id="PTHR11829">
    <property type="entry name" value="FORKHEAD BOX PROTEIN"/>
    <property type="match status" value="1"/>
</dbReference>
<dbReference type="SUPFAM" id="SSF46785">
    <property type="entry name" value="Winged helix' DNA-binding domain"/>
    <property type="match status" value="1"/>
</dbReference>
<dbReference type="SMART" id="SM00339">
    <property type="entry name" value="FH"/>
    <property type="match status" value="1"/>
</dbReference>
<proteinExistence type="predicted"/>
<evidence type="ECO:0000256" key="3">
    <source>
        <dbReference type="PROSITE-ProRule" id="PRU00089"/>
    </source>
</evidence>
<evidence type="ECO:0000256" key="1">
    <source>
        <dbReference type="ARBA" id="ARBA00023125"/>
    </source>
</evidence>
<comment type="caution">
    <text evidence="4">The sequence shown here is derived from an EMBL/GenBank/DDBJ whole genome shotgun (WGS) entry which is preliminary data.</text>
</comment>
<dbReference type="GO" id="GO:0009653">
    <property type="term" value="P:anatomical structure morphogenesis"/>
    <property type="evidence" value="ECO:0007669"/>
    <property type="project" value="TreeGrafter"/>
</dbReference>
<dbReference type="InterPro" id="IPR036390">
    <property type="entry name" value="WH_DNA-bd_sf"/>
</dbReference>
<dbReference type="InterPro" id="IPR030456">
    <property type="entry name" value="TF_fork_head_CS_2"/>
</dbReference>
<dbReference type="GO" id="GO:0000978">
    <property type="term" value="F:RNA polymerase II cis-regulatory region sequence-specific DNA binding"/>
    <property type="evidence" value="ECO:0007669"/>
    <property type="project" value="TreeGrafter"/>
</dbReference>
<dbReference type="AlphaFoldDB" id="A0A8J1UXG7"/>
<protein>
    <submittedName>
        <fullName evidence="4">Uncharacterized protein</fullName>
    </submittedName>
</protein>
<keyword evidence="2 3" id="KW-0539">Nucleus</keyword>
<keyword evidence="5" id="KW-1185">Reference proteome</keyword>
<dbReference type="PANTHER" id="PTHR11829:SF142">
    <property type="entry name" value="FORK-HEAD DOMAIN-CONTAINING PROTEIN"/>
    <property type="match status" value="1"/>
</dbReference>
<comment type="subcellular location">
    <subcellularLocation>
        <location evidence="3">Nucleus</location>
    </subcellularLocation>
</comment>
<dbReference type="Gene3D" id="1.10.10.10">
    <property type="entry name" value="Winged helix-like DNA-binding domain superfamily/Winged helix DNA-binding domain"/>
    <property type="match status" value="1"/>
</dbReference>
<evidence type="ECO:0000313" key="5">
    <source>
        <dbReference type="Proteomes" id="UP000749559"/>
    </source>
</evidence>
<dbReference type="InterPro" id="IPR036388">
    <property type="entry name" value="WH-like_DNA-bd_sf"/>
</dbReference>
<keyword evidence="1 3" id="KW-0238">DNA-binding</keyword>
<dbReference type="OrthoDB" id="5954824at2759"/>
<evidence type="ECO:0000256" key="2">
    <source>
        <dbReference type="ARBA" id="ARBA00023242"/>
    </source>
</evidence>
<name>A0A8J1UXG7_OWEFU</name>
<reference evidence="4" key="1">
    <citation type="submission" date="2022-03" db="EMBL/GenBank/DDBJ databases">
        <authorList>
            <person name="Martin C."/>
        </authorList>
    </citation>
    <scope>NUCLEOTIDE SEQUENCE</scope>
</reference>
<dbReference type="GO" id="GO:0000981">
    <property type="term" value="F:DNA-binding transcription factor activity, RNA polymerase II-specific"/>
    <property type="evidence" value="ECO:0007669"/>
    <property type="project" value="TreeGrafter"/>
</dbReference>
<dbReference type="InterPro" id="IPR001766">
    <property type="entry name" value="Fork_head_dom"/>
</dbReference>
<dbReference type="PROSITE" id="PS50039">
    <property type="entry name" value="FORK_HEAD_3"/>
    <property type="match status" value="1"/>
</dbReference>